<evidence type="ECO:0000313" key="3">
    <source>
        <dbReference type="Proteomes" id="UP001596353"/>
    </source>
</evidence>
<comment type="caution">
    <text evidence="2">The sequence shown here is derived from an EMBL/GenBank/DDBJ whole genome shotgun (WGS) entry which is preliminary data.</text>
</comment>
<keyword evidence="3" id="KW-1185">Reference proteome</keyword>
<sequence>MITLITFAPSFGQIAASPFCVKAIWLLNMSGEDWQREDSTDPRNMPKQKLPAIRVDGQVIADSDNIRAFLESRGADFDGGLSEMEKATRAPSSAWPRSISIFTTCWPAGATMTSGR</sequence>
<dbReference type="EMBL" id="JBHSWG010000001">
    <property type="protein sequence ID" value="MFC6758276.1"/>
    <property type="molecule type" value="Genomic_DNA"/>
</dbReference>
<dbReference type="InterPro" id="IPR036249">
    <property type="entry name" value="Thioredoxin-like_sf"/>
</dbReference>
<protein>
    <submittedName>
        <fullName evidence="2">Tom37 metaxin N-terminal-like domain-containing protein</fullName>
    </submittedName>
</protein>
<dbReference type="InterPro" id="IPR012336">
    <property type="entry name" value="Thioredoxin-like_fold"/>
</dbReference>
<dbReference type="Pfam" id="PF17172">
    <property type="entry name" value="GST_N_4"/>
    <property type="match status" value="1"/>
</dbReference>
<dbReference type="CDD" id="cd03054">
    <property type="entry name" value="GST_N_Metaxin"/>
    <property type="match status" value="1"/>
</dbReference>
<name>A0ABW2AZ61_9RHOB</name>
<dbReference type="InterPro" id="IPR050931">
    <property type="entry name" value="Mito_Protein_Transport_Metaxin"/>
</dbReference>
<evidence type="ECO:0000313" key="2">
    <source>
        <dbReference type="EMBL" id="MFC6758276.1"/>
    </source>
</evidence>
<reference evidence="3" key="1">
    <citation type="journal article" date="2019" name="Int. J. Syst. Evol. Microbiol.">
        <title>The Global Catalogue of Microorganisms (GCM) 10K type strain sequencing project: providing services to taxonomists for standard genome sequencing and annotation.</title>
        <authorList>
            <consortium name="The Broad Institute Genomics Platform"/>
            <consortium name="The Broad Institute Genome Sequencing Center for Infectious Disease"/>
            <person name="Wu L."/>
            <person name="Ma J."/>
        </authorList>
    </citation>
    <scope>NUCLEOTIDE SEQUENCE [LARGE SCALE GENOMIC DNA]</scope>
    <source>
        <strain evidence="3">CCUG 66188</strain>
    </source>
</reference>
<organism evidence="2 3">
    <name type="scientific">Sulfitobacter porphyrae</name>
    <dbReference type="NCBI Taxonomy" id="1246864"/>
    <lineage>
        <taxon>Bacteria</taxon>
        <taxon>Pseudomonadati</taxon>
        <taxon>Pseudomonadota</taxon>
        <taxon>Alphaproteobacteria</taxon>
        <taxon>Rhodobacterales</taxon>
        <taxon>Roseobacteraceae</taxon>
        <taxon>Sulfitobacter</taxon>
    </lineage>
</organism>
<accession>A0ABW2AZ61</accession>
<dbReference type="SUPFAM" id="SSF52833">
    <property type="entry name" value="Thioredoxin-like"/>
    <property type="match status" value="1"/>
</dbReference>
<gene>
    <name evidence="2" type="ORF">ACFQFQ_00140</name>
</gene>
<dbReference type="PANTHER" id="PTHR12289:SF41">
    <property type="entry name" value="FAILED AXON CONNECTIONS-RELATED"/>
    <property type="match status" value="1"/>
</dbReference>
<evidence type="ECO:0000259" key="1">
    <source>
        <dbReference type="Pfam" id="PF17172"/>
    </source>
</evidence>
<dbReference type="Proteomes" id="UP001596353">
    <property type="component" value="Unassembled WGS sequence"/>
</dbReference>
<proteinExistence type="predicted"/>
<dbReference type="PANTHER" id="PTHR12289">
    <property type="entry name" value="METAXIN RELATED"/>
    <property type="match status" value="1"/>
</dbReference>
<feature type="domain" description="Thioredoxin-like fold" evidence="1">
    <location>
        <begin position="18"/>
        <end position="88"/>
    </location>
</feature>